<proteinExistence type="predicted"/>
<keyword evidence="1" id="KW-0808">Transferase</keyword>
<dbReference type="AlphaFoldDB" id="D8SHC4"/>
<evidence type="ECO:0000313" key="2">
    <source>
        <dbReference type="EMBL" id="EFJ15981.1"/>
    </source>
</evidence>
<dbReference type="Proteomes" id="UP000001514">
    <property type="component" value="Unassembled WGS sequence"/>
</dbReference>
<dbReference type="FunCoup" id="D8SHC4">
    <property type="interactions" value="695"/>
</dbReference>
<sequence>IAVPGVPDLSQHDISQYIWDSRDQYHLRVELWHRKTVESDGVLLNTFYELESSAVDALREEILPGTSLFTVGPLIATGSSGSESDSRCAVYGAEKNACMEWLDSKPESSVLYVSFGSWEVLVDDQITELARALESSGCFFLWVVRLAPGSSIGSLLPQGFESRVIAPGRGLIVTTWAPQQEILKHQATGGFVTHCGWNSVLECVCLAGVPMVCWPLISDQPTTCRFVVDGLRIGVEIHEDASGFVDRGEIENAVKMVMVEGAEMRRIAEEYKRLAAIAASEEGSSSIS</sequence>
<dbReference type="GO" id="GO:0008194">
    <property type="term" value="F:UDP-glycosyltransferase activity"/>
    <property type="evidence" value="ECO:0007669"/>
    <property type="project" value="InterPro"/>
</dbReference>
<dbReference type="FunFam" id="3.40.50.2000:FF:000060">
    <property type="entry name" value="Glycosyltransferase"/>
    <property type="match status" value="1"/>
</dbReference>
<keyword evidence="3" id="KW-1185">Reference proteome</keyword>
<evidence type="ECO:0000313" key="3">
    <source>
        <dbReference type="Proteomes" id="UP000001514"/>
    </source>
</evidence>
<dbReference type="HOGENOM" id="CLU_001724_1_0_1"/>
<organism evidence="3">
    <name type="scientific">Selaginella moellendorffii</name>
    <name type="common">Spikemoss</name>
    <dbReference type="NCBI Taxonomy" id="88036"/>
    <lineage>
        <taxon>Eukaryota</taxon>
        <taxon>Viridiplantae</taxon>
        <taxon>Streptophyta</taxon>
        <taxon>Embryophyta</taxon>
        <taxon>Tracheophyta</taxon>
        <taxon>Lycopodiopsida</taxon>
        <taxon>Selaginellales</taxon>
        <taxon>Selaginellaceae</taxon>
        <taxon>Selaginella</taxon>
    </lineage>
</organism>
<evidence type="ECO:0008006" key="4">
    <source>
        <dbReference type="Google" id="ProtNLM"/>
    </source>
</evidence>
<name>D8SHC4_SELML</name>
<dbReference type="OrthoDB" id="5835829at2759"/>
<evidence type="ECO:0000256" key="1">
    <source>
        <dbReference type="ARBA" id="ARBA00022679"/>
    </source>
</evidence>
<reference evidence="2 3" key="1">
    <citation type="journal article" date="2011" name="Science">
        <title>The Selaginella genome identifies genetic changes associated with the evolution of vascular plants.</title>
        <authorList>
            <person name="Banks J.A."/>
            <person name="Nishiyama T."/>
            <person name="Hasebe M."/>
            <person name="Bowman J.L."/>
            <person name="Gribskov M."/>
            <person name="dePamphilis C."/>
            <person name="Albert V.A."/>
            <person name="Aono N."/>
            <person name="Aoyama T."/>
            <person name="Ambrose B.A."/>
            <person name="Ashton N.W."/>
            <person name="Axtell M.J."/>
            <person name="Barker E."/>
            <person name="Barker M.S."/>
            <person name="Bennetzen J.L."/>
            <person name="Bonawitz N.D."/>
            <person name="Chapple C."/>
            <person name="Cheng C."/>
            <person name="Correa L.G."/>
            <person name="Dacre M."/>
            <person name="DeBarry J."/>
            <person name="Dreyer I."/>
            <person name="Elias M."/>
            <person name="Engstrom E.M."/>
            <person name="Estelle M."/>
            <person name="Feng L."/>
            <person name="Finet C."/>
            <person name="Floyd S.K."/>
            <person name="Frommer W.B."/>
            <person name="Fujita T."/>
            <person name="Gramzow L."/>
            <person name="Gutensohn M."/>
            <person name="Harholt J."/>
            <person name="Hattori M."/>
            <person name="Heyl A."/>
            <person name="Hirai T."/>
            <person name="Hiwatashi Y."/>
            <person name="Ishikawa M."/>
            <person name="Iwata M."/>
            <person name="Karol K.G."/>
            <person name="Koehler B."/>
            <person name="Kolukisaoglu U."/>
            <person name="Kubo M."/>
            <person name="Kurata T."/>
            <person name="Lalonde S."/>
            <person name="Li K."/>
            <person name="Li Y."/>
            <person name="Litt A."/>
            <person name="Lyons E."/>
            <person name="Manning G."/>
            <person name="Maruyama T."/>
            <person name="Michael T.P."/>
            <person name="Mikami K."/>
            <person name="Miyazaki S."/>
            <person name="Morinaga S."/>
            <person name="Murata T."/>
            <person name="Mueller-Roeber B."/>
            <person name="Nelson D.R."/>
            <person name="Obara M."/>
            <person name="Oguri Y."/>
            <person name="Olmstead R.G."/>
            <person name="Onodera N."/>
            <person name="Petersen B.L."/>
            <person name="Pils B."/>
            <person name="Prigge M."/>
            <person name="Rensing S.A."/>
            <person name="Riano-Pachon D.M."/>
            <person name="Roberts A.W."/>
            <person name="Sato Y."/>
            <person name="Scheller H.V."/>
            <person name="Schulz B."/>
            <person name="Schulz C."/>
            <person name="Shakirov E.V."/>
            <person name="Shibagaki N."/>
            <person name="Shinohara N."/>
            <person name="Shippen D.E."/>
            <person name="Soerensen I."/>
            <person name="Sotooka R."/>
            <person name="Sugimoto N."/>
            <person name="Sugita M."/>
            <person name="Sumikawa N."/>
            <person name="Tanurdzic M."/>
            <person name="Theissen G."/>
            <person name="Ulvskov P."/>
            <person name="Wakazuki S."/>
            <person name="Weng J.K."/>
            <person name="Willats W.W."/>
            <person name="Wipf D."/>
            <person name="Wolf P.G."/>
            <person name="Yang L."/>
            <person name="Zimmer A.D."/>
            <person name="Zhu Q."/>
            <person name="Mitros T."/>
            <person name="Hellsten U."/>
            <person name="Loque D."/>
            <person name="Otillar R."/>
            <person name="Salamov A."/>
            <person name="Schmutz J."/>
            <person name="Shapiro H."/>
            <person name="Lindquist E."/>
            <person name="Lucas S."/>
            <person name="Rokhsar D."/>
            <person name="Grigoriev I.V."/>
        </authorList>
    </citation>
    <scope>NUCLEOTIDE SEQUENCE [LARGE SCALE GENOMIC DNA]</scope>
</reference>
<dbReference type="OMA" id="DKSGHCF"/>
<dbReference type="Gene3D" id="3.40.50.2000">
    <property type="entry name" value="Glycogen Phosphorylase B"/>
    <property type="match status" value="2"/>
</dbReference>
<feature type="non-terminal residue" evidence="2">
    <location>
        <position position="288"/>
    </location>
</feature>
<dbReference type="SUPFAM" id="SSF53756">
    <property type="entry name" value="UDP-Glycosyltransferase/glycogen phosphorylase"/>
    <property type="match status" value="1"/>
</dbReference>
<dbReference type="EMBL" id="GL377620">
    <property type="protein sequence ID" value="EFJ15981.1"/>
    <property type="molecule type" value="Genomic_DNA"/>
</dbReference>
<dbReference type="Gramene" id="EFJ15981">
    <property type="protein sequence ID" value="EFJ15981"/>
    <property type="gene ID" value="SELMODRAFT_12822"/>
</dbReference>
<gene>
    <name evidence="2" type="ORF">SELMODRAFT_12822</name>
</gene>
<feature type="non-terminal residue" evidence="2">
    <location>
        <position position="1"/>
    </location>
</feature>
<dbReference type="Pfam" id="PF00201">
    <property type="entry name" value="UDPGT"/>
    <property type="match status" value="1"/>
</dbReference>
<dbReference type="PANTHER" id="PTHR48045:SF31">
    <property type="entry name" value="UDP-GLYCOSYLTRANSFERASE 76B1-LIKE"/>
    <property type="match status" value="1"/>
</dbReference>
<dbReference type="PANTHER" id="PTHR48045">
    <property type="entry name" value="UDP-GLYCOSYLTRANSFERASE 72B1"/>
    <property type="match status" value="1"/>
</dbReference>
<dbReference type="InParanoid" id="D8SHC4"/>
<dbReference type="CDD" id="cd03784">
    <property type="entry name" value="GT1_Gtf-like"/>
    <property type="match status" value="1"/>
</dbReference>
<dbReference type="InterPro" id="IPR002213">
    <property type="entry name" value="UDP_glucos_trans"/>
</dbReference>
<protein>
    <recommendedName>
        <fullName evidence="4">UDP-glycosyltransferases domain-containing protein</fullName>
    </recommendedName>
</protein>
<accession>D8SHC4</accession>
<dbReference type="KEGG" id="smo:SELMODRAFT_12822"/>
<dbReference type="eggNOG" id="KOG1192">
    <property type="taxonomic scope" value="Eukaryota"/>
</dbReference>